<sequence>MFNTAAGRHIMDRLEHAECEEISSTSSFRGVHQVTPDSSVVAALTSMANEIKELKLSAQWCEVCWGGHDTRDCPVNNPEHVSYADIAKSLKDRQGGQSSSSNASMMSVSVRSVEENKVVEDESHSSKYNIPSPEEVKKID</sequence>
<reference evidence="2" key="1">
    <citation type="journal article" date="2022" name="Mol. Ecol. Resour.">
        <title>The genomes of chicory, endive, great burdock and yacon provide insights into Asteraceae palaeo-polyploidization history and plant inulin production.</title>
        <authorList>
            <person name="Fan W."/>
            <person name="Wang S."/>
            <person name="Wang H."/>
            <person name="Wang A."/>
            <person name="Jiang F."/>
            <person name="Liu H."/>
            <person name="Zhao H."/>
            <person name="Xu D."/>
            <person name="Zhang Y."/>
        </authorList>
    </citation>
    <scope>NUCLEOTIDE SEQUENCE [LARGE SCALE GENOMIC DNA]</scope>
    <source>
        <strain evidence="2">cv. Yunnan</strain>
    </source>
</reference>
<gene>
    <name evidence="1" type="ORF">L1987_54763</name>
</gene>
<evidence type="ECO:0000313" key="1">
    <source>
        <dbReference type="EMBL" id="KAI3754971.1"/>
    </source>
</evidence>
<reference evidence="1 2" key="2">
    <citation type="journal article" date="2022" name="Mol. Ecol. Resour.">
        <title>The genomes of chicory, endive, great burdock and yacon provide insights into Asteraceae paleo-polyploidization history and plant inulin production.</title>
        <authorList>
            <person name="Fan W."/>
            <person name="Wang S."/>
            <person name="Wang H."/>
            <person name="Wang A."/>
            <person name="Jiang F."/>
            <person name="Liu H."/>
            <person name="Zhao H."/>
            <person name="Xu D."/>
            <person name="Zhang Y."/>
        </authorList>
    </citation>
    <scope>NUCLEOTIDE SEQUENCE [LARGE SCALE GENOMIC DNA]</scope>
    <source>
        <strain evidence="2">cv. Yunnan</strain>
        <tissue evidence="1">Leaves</tissue>
    </source>
</reference>
<comment type="caution">
    <text evidence="1">The sequence shown here is derived from an EMBL/GenBank/DDBJ whole genome shotgun (WGS) entry which is preliminary data.</text>
</comment>
<keyword evidence="2" id="KW-1185">Reference proteome</keyword>
<evidence type="ECO:0000313" key="2">
    <source>
        <dbReference type="Proteomes" id="UP001056120"/>
    </source>
</evidence>
<organism evidence="1 2">
    <name type="scientific">Smallanthus sonchifolius</name>
    <dbReference type="NCBI Taxonomy" id="185202"/>
    <lineage>
        <taxon>Eukaryota</taxon>
        <taxon>Viridiplantae</taxon>
        <taxon>Streptophyta</taxon>
        <taxon>Embryophyta</taxon>
        <taxon>Tracheophyta</taxon>
        <taxon>Spermatophyta</taxon>
        <taxon>Magnoliopsida</taxon>
        <taxon>eudicotyledons</taxon>
        <taxon>Gunneridae</taxon>
        <taxon>Pentapetalae</taxon>
        <taxon>asterids</taxon>
        <taxon>campanulids</taxon>
        <taxon>Asterales</taxon>
        <taxon>Asteraceae</taxon>
        <taxon>Asteroideae</taxon>
        <taxon>Heliantheae alliance</taxon>
        <taxon>Millerieae</taxon>
        <taxon>Smallanthus</taxon>
    </lineage>
</organism>
<protein>
    <submittedName>
        <fullName evidence="1">Uncharacterized protein</fullName>
    </submittedName>
</protein>
<accession>A0ACB9E8E2</accession>
<name>A0ACB9E8E2_9ASTR</name>
<dbReference type="EMBL" id="CM042035">
    <property type="protein sequence ID" value="KAI3754971.1"/>
    <property type="molecule type" value="Genomic_DNA"/>
</dbReference>
<dbReference type="Proteomes" id="UP001056120">
    <property type="component" value="Linkage Group LG18"/>
</dbReference>
<proteinExistence type="predicted"/>